<dbReference type="InterPro" id="IPR036390">
    <property type="entry name" value="WH_DNA-bd_sf"/>
</dbReference>
<dbReference type="PROSITE" id="PS51118">
    <property type="entry name" value="HTH_HXLR"/>
    <property type="match status" value="1"/>
</dbReference>
<evidence type="ECO:0000256" key="2">
    <source>
        <dbReference type="ARBA" id="ARBA00023125"/>
    </source>
</evidence>
<organism evidence="5 6">
    <name type="scientific">Algoriphagus sanaruensis</name>
    <dbReference type="NCBI Taxonomy" id="1727163"/>
    <lineage>
        <taxon>Bacteria</taxon>
        <taxon>Pseudomonadati</taxon>
        <taxon>Bacteroidota</taxon>
        <taxon>Cytophagia</taxon>
        <taxon>Cytophagales</taxon>
        <taxon>Cyclobacteriaceae</taxon>
        <taxon>Algoriphagus</taxon>
    </lineage>
</organism>
<accession>A0A142EPV5</accession>
<evidence type="ECO:0000256" key="1">
    <source>
        <dbReference type="ARBA" id="ARBA00023015"/>
    </source>
</evidence>
<reference evidence="5 6" key="2">
    <citation type="journal article" date="2016" name="Genome Announc.">
        <title>Complete Genome Sequence of Algoriphagus sp. Strain M8-2, Isolated from a Brackish Lake.</title>
        <authorList>
            <person name="Muraguchi Y."/>
            <person name="Kushimoto K."/>
            <person name="Ohtsubo Y."/>
            <person name="Suzuki T."/>
            <person name="Dohra H."/>
            <person name="Kimbara K."/>
            <person name="Shintani M."/>
        </authorList>
    </citation>
    <scope>NUCLEOTIDE SEQUENCE [LARGE SCALE GENOMIC DNA]</scope>
    <source>
        <strain evidence="5 6">M8-2</strain>
    </source>
</reference>
<dbReference type="PATRIC" id="fig|1727163.4.peg.2508"/>
<dbReference type="Proteomes" id="UP000073816">
    <property type="component" value="Chromosome"/>
</dbReference>
<dbReference type="STRING" id="1727163.AO498_11995"/>
<evidence type="ECO:0000313" key="6">
    <source>
        <dbReference type="Proteomes" id="UP000073816"/>
    </source>
</evidence>
<keyword evidence="6" id="KW-1185">Reference proteome</keyword>
<dbReference type="PANTHER" id="PTHR33204:SF29">
    <property type="entry name" value="TRANSCRIPTIONAL REGULATOR"/>
    <property type="match status" value="1"/>
</dbReference>
<dbReference type="InterPro" id="IPR036388">
    <property type="entry name" value="WH-like_DNA-bd_sf"/>
</dbReference>
<name>A0A142EPV5_9BACT</name>
<dbReference type="Pfam" id="PF01638">
    <property type="entry name" value="HxlR"/>
    <property type="match status" value="1"/>
</dbReference>
<dbReference type="GO" id="GO:0003677">
    <property type="term" value="F:DNA binding"/>
    <property type="evidence" value="ECO:0007669"/>
    <property type="project" value="UniProtKB-KW"/>
</dbReference>
<reference evidence="6" key="1">
    <citation type="submission" date="2015-09" db="EMBL/GenBank/DDBJ databases">
        <title>Complete sequence of Algoriphagus sp. M8-2.</title>
        <authorList>
            <person name="Shintani M."/>
        </authorList>
    </citation>
    <scope>NUCLEOTIDE SEQUENCE [LARGE SCALE GENOMIC DNA]</scope>
    <source>
        <strain evidence="6">M8-2</strain>
    </source>
</reference>
<keyword evidence="3" id="KW-0804">Transcription</keyword>
<proteinExistence type="predicted"/>
<evidence type="ECO:0000259" key="4">
    <source>
        <dbReference type="PROSITE" id="PS51118"/>
    </source>
</evidence>
<dbReference type="AlphaFoldDB" id="A0A142EPV5"/>
<gene>
    <name evidence="5" type="ORF">AO498_11995</name>
</gene>
<dbReference type="OrthoDB" id="8231503at2"/>
<dbReference type="KEGG" id="alm:AO498_11995"/>
<feature type="domain" description="HTH hxlR-type" evidence="4">
    <location>
        <begin position="13"/>
        <end position="111"/>
    </location>
</feature>
<dbReference type="SUPFAM" id="SSF46785">
    <property type="entry name" value="Winged helix' DNA-binding domain"/>
    <property type="match status" value="1"/>
</dbReference>
<evidence type="ECO:0000256" key="3">
    <source>
        <dbReference type="ARBA" id="ARBA00023163"/>
    </source>
</evidence>
<keyword evidence="1" id="KW-0805">Transcription regulation</keyword>
<keyword evidence="2" id="KW-0238">DNA-binding</keyword>
<dbReference type="EMBL" id="CP012836">
    <property type="protein sequence ID" value="AMQ57160.1"/>
    <property type="molecule type" value="Genomic_DNA"/>
</dbReference>
<dbReference type="PANTHER" id="PTHR33204">
    <property type="entry name" value="TRANSCRIPTIONAL REGULATOR, MARR FAMILY"/>
    <property type="match status" value="1"/>
</dbReference>
<dbReference type="InterPro" id="IPR002577">
    <property type="entry name" value="HTH_HxlR"/>
</dbReference>
<sequence length="116" mass="13706">MPDFLFNNKLYYNPVEFAMDRIGGTWKMPILWRLKDRIMRYGELKKDIPHITHKMLTSQLRELEEEGFIVRTVYPVVPPKVEYSITERGLSAIPIIDTIRNYGKQLMEDFGVGEKK</sequence>
<dbReference type="RefSeq" id="WP_067547881.1">
    <property type="nucleotide sequence ID" value="NZ_CP012836.1"/>
</dbReference>
<evidence type="ECO:0000313" key="5">
    <source>
        <dbReference type="EMBL" id="AMQ57160.1"/>
    </source>
</evidence>
<dbReference type="Gene3D" id="1.10.10.10">
    <property type="entry name" value="Winged helix-like DNA-binding domain superfamily/Winged helix DNA-binding domain"/>
    <property type="match status" value="1"/>
</dbReference>
<protein>
    <submittedName>
        <fullName evidence="5">MarR family transcriptional regulator</fullName>
    </submittedName>
</protein>